<dbReference type="Gene3D" id="1.10.10.10">
    <property type="entry name" value="Winged helix-like DNA-binding domain superfamily/Winged helix DNA-binding domain"/>
    <property type="match status" value="1"/>
</dbReference>
<accession>R7RWU0</accession>
<dbReference type="InterPro" id="IPR036390">
    <property type="entry name" value="WH_DNA-bd_sf"/>
</dbReference>
<evidence type="ECO:0000256" key="1">
    <source>
        <dbReference type="ARBA" id="ARBA00022603"/>
    </source>
</evidence>
<dbReference type="GeneID" id="18806569"/>
<dbReference type="eggNOG" id="KOG3178">
    <property type="taxonomic scope" value="Eukaryota"/>
</dbReference>
<proteinExistence type="predicted"/>
<gene>
    <name evidence="5" type="ORF">STEHIDRAFT_69724</name>
</gene>
<keyword evidence="2 5" id="KW-0808">Transferase</keyword>
<dbReference type="PANTHER" id="PTHR43712:SF2">
    <property type="entry name" value="O-METHYLTRANSFERASE CICE"/>
    <property type="match status" value="1"/>
</dbReference>
<feature type="domain" description="O-methyltransferase C-terminal" evidence="4">
    <location>
        <begin position="208"/>
        <end position="386"/>
    </location>
</feature>
<dbReference type="SUPFAM" id="SSF53335">
    <property type="entry name" value="S-adenosyl-L-methionine-dependent methyltransferases"/>
    <property type="match status" value="1"/>
</dbReference>
<dbReference type="PROSITE" id="PS51683">
    <property type="entry name" value="SAM_OMT_II"/>
    <property type="match status" value="1"/>
</dbReference>
<dbReference type="KEGG" id="shs:STEHIDRAFT_69724"/>
<dbReference type="AlphaFoldDB" id="R7RWU0"/>
<dbReference type="InterPro" id="IPR016461">
    <property type="entry name" value="COMT-like"/>
</dbReference>
<keyword evidence="6" id="KW-1185">Reference proteome</keyword>
<dbReference type="OMA" id="LMAHEYQ"/>
<dbReference type="EMBL" id="JH687406">
    <property type="protein sequence ID" value="EIM79268.1"/>
    <property type="molecule type" value="Genomic_DNA"/>
</dbReference>
<evidence type="ECO:0000256" key="2">
    <source>
        <dbReference type="ARBA" id="ARBA00022679"/>
    </source>
</evidence>
<keyword evidence="3" id="KW-0949">S-adenosyl-L-methionine</keyword>
<reference evidence="6" key="1">
    <citation type="journal article" date="2012" name="Science">
        <title>The Paleozoic origin of enzymatic lignin decomposition reconstructed from 31 fungal genomes.</title>
        <authorList>
            <person name="Floudas D."/>
            <person name="Binder M."/>
            <person name="Riley R."/>
            <person name="Barry K."/>
            <person name="Blanchette R.A."/>
            <person name="Henrissat B."/>
            <person name="Martinez A.T."/>
            <person name="Otillar R."/>
            <person name="Spatafora J.W."/>
            <person name="Yadav J.S."/>
            <person name="Aerts A."/>
            <person name="Benoit I."/>
            <person name="Boyd A."/>
            <person name="Carlson A."/>
            <person name="Copeland A."/>
            <person name="Coutinho P.M."/>
            <person name="de Vries R.P."/>
            <person name="Ferreira P."/>
            <person name="Findley K."/>
            <person name="Foster B."/>
            <person name="Gaskell J."/>
            <person name="Glotzer D."/>
            <person name="Gorecki P."/>
            <person name="Heitman J."/>
            <person name="Hesse C."/>
            <person name="Hori C."/>
            <person name="Igarashi K."/>
            <person name="Jurgens J.A."/>
            <person name="Kallen N."/>
            <person name="Kersten P."/>
            <person name="Kohler A."/>
            <person name="Kuees U."/>
            <person name="Kumar T.K.A."/>
            <person name="Kuo A."/>
            <person name="LaButti K."/>
            <person name="Larrondo L.F."/>
            <person name="Lindquist E."/>
            <person name="Ling A."/>
            <person name="Lombard V."/>
            <person name="Lucas S."/>
            <person name="Lundell T."/>
            <person name="Martin R."/>
            <person name="McLaughlin D.J."/>
            <person name="Morgenstern I."/>
            <person name="Morin E."/>
            <person name="Murat C."/>
            <person name="Nagy L.G."/>
            <person name="Nolan M."/>
            <person name="Ohm R.A."/>
            <person name="Patyshakuliyeva A."/>
            <person name="Rokas A."/>
            <person name="Ruiz-Duenas F.J."/>
            <person name="Sabat G."/>
            <person name="Salamov A."/>
            <person name="Samejima M."/>
            <person name="Schmutz J."/>
            <person name="Slot J.C."/>
            <person name="St John F."/>
            <person name="Stenlid J."/>
            <person name="Sun H."/>
            <person name="Sun S."/>
            <person name="Syed K."/>
            <person name="Tsang A."/>
            <person name="Wiebenga A."/>
            <person name="Young D."/>
            <person name="Pisabarro A."/>
            <person name="Eastwood D.C."/>
            <person name="Martin F."/>
            <person name="Cullen D."/>
            <person name="Grigoriev I.V."/>
            <person name="Hibbett D.S."/>
        </authorList>
    </citation>
    <scope>NUCLEOTIDE SEQUENCE [LARGE SCALE GENOMIC DNA]</scope>
    <source>
        <strain evidence="6">FP-91666</strain>
    </source>
</reference>
<dbReference type="InterPro" id="IPR001077">
    <property type="entry name" value="COMT_C"/>
</dbReference>
<keyword evidence="1 5" id="KW-0489">Methyltransferase</keyword>
<dbReference type="CDD" id="cd02440">
    <property type="entry name" value="AdoMet_MTases"/>
    <property type="match status" value="1"/>
</dbReference>
<dbReference type="GO" id="GO:0008171">
    <property type="term" value="F:O-methyltransferase activity"/>
    <property type="evidence" value="ECO:0007669"/>
    <property type="project" value="InterPro"/>
</dbReference>
<protein>
    <submittedName>
        <fullName evidence="5">S-adenosyl-L-methionine-dependent methyltransferase</fullName>
    </submittedName>
</protein>
<dbReference type="SUPFAM" id="SSF46785">
    <property type="entry name" value="Winged helix' DNA-binding domain"/>
    <property type="match status" value="1"/>
</dbReference>
<dbReference type="PANTHER" id="PTHR43712">
    <property type="entry name" value="PUTATIVE (AFU_ORTHOLOGUE AFUA_4G14580)-RELATED"/>
    <property type="match status" value="1"/>
</dbReference>
<organism evidence="5 6">
    <name type="scientific">Stereum hirsutum (strain FP-91666)</name>
    <name type="common">White-rot fungus</name>
    <dbReference type="NCBI Taxonomy" id="721885"/>
    <lineage>
        <taxon>Eukaryota</taxon>
        <taxon>Fungi</taxon>
        <taxon>Dikarya</taxon>
        <taxon>Basidiomycota</taxon>
        <taxon>Agaricomycotina</taxon>
        <taxon>Agaricomycetes</taxon>
        <taxon>Russulales</taxon>
        <taxon>Stereaceae</taxon>
        <taxon>Stereum</taxon>
    </lineage>
</organism>
<dbReference type="InterPro" id="IPR036388">
    <property type="entry name" value="WH-like_DNA-bd_sf"/>
</dbReference>
<evidence type="ECO:0000313" key="5">
    <source>
        <dbReference type="EMBL" id="EIM79268.1"/>
    </source>
</evidence>
<evidence type="ECO:0000256" key="3">
    <source>
        <dbReference type="ARBA" id="ARBA00022691"/>
    </source>
</evidence>
<dbReference type="OrthoDB" id="2410195at2759"/>
<evidence type="ECO:0000259" key="4">
    <source>
        <dbReference type="Pfam" id="PF00891"/>
    </source>
</evidence>
<name>R7RWU0_STEHR</name>
<dbReference type="Proteomes" id="UP000053927">
    <property type="component" value="Unassembled WGS sequence"/>
</dbReference>
<dbReference type="InterPro" id="IPR029063">
    <property type="entry name" value="SAM-dependent_MTases_sf"/>
</dbReference>
<dbReference type="GO" id="GO:0032259">
    <property type="term" value="P:methylation"/>
    <property type="evidence" value="ECO:0007669"/>
    <property type="project" value="UniProtKB-KW"/>
</dbReference>
<dbReference type="Gene3D" id="3.40.50.150">
    <property type="entry name" value="Vaccinia Virus protein VP39"/>
    <property type="match status" value="1"/>
</dbReference>
<dbReference type="Pfam" id="PF00891">
    <property type="entry name" value="Methyltransf_2"/>
    <property type="match status" value="1"/>
</dbReference>
<evidence type="ECO:0000313" key="6">
    <source>
        <dbReference type="Proteomes" id="UP000053927"/>
    </source>
</evidence>
<sequence length="474" mass="51779">MPSTTLSQLAKLISDSVAVIESSCAKRGVEVPSLESPFDPASEAFRADPATAKAINIASVAALQLNAIIQPPHVSVFQKCTGHFEAAAIHVLAETNTVEILREAGPKGLHVNDISKKNQLDPRKSGDEYPPARLLRYLATSFMFTEIEPDVFANNRLSSMLDTGKAPEELAANPLERHTGFAALMAHEYQEGAVAITSLLKTLKDPKTAFSDEPTESPWNVATGATLPYWSHIETPGEEDRLHRFSAVMQGIAAMLPPGEILKGFDWKKLTSEDVIVDVGSGVGAISLVLAKEVPDARIILQDTSPVLEHAQKVWSKEFPAVVESGRVVLQAHDFFTPQPAHNATVFLLKQILHDWSDPYASKILSMLRSAATPKTKLIIAECLVSYPCRYGEGNNDTISVTAKDDAPAPLLANYGPINSTEYILDMTMLLLHGAQERTILQFDRLLKKSGWKAVRVYRSNSSFLHQIEAVPDL</sequence>
<dbReference type="RefSeq" id="XP_007311572.1">
    <property type="nucleotide sequence ID" value="XM_007311510.1"/>
</dbReference>